<dbReference type="RefSeq" id="YP_010670662.1">
    <property type="nucleotide sequence ID" value="NC_070965.1"/>
</dbReference>
<dbReference type="GeneID" id="77946872"/>
<reference evidence="1 2" key="1">
    <citation type="submission" date="2020-03" db="EMBL/GenBank/DDBJ databases">
        <title>The Isolation and Genome Sequence of a Novel Cyanophage S-H34 from the Huanghai Sea, China.</title>
        <authorList>
            <person name="Jiang T."/>
        </authorList>
    </citation>
    <scope>NUCLEOTIDE SEQUENCE [LARGE SCALE GENOMIC DNA]</scope>
</reference>
<evidence type="ECO:0000313" key="2">
    <source>
        <dbReference type="Proteomes" id="UP000501900"/>
    </source>
</evidence>
<dbReference type="Proteomes" id="UP000501900">
    <property type="component" value="Genome"/>
</dbReference>
<protein>
    <submittedName>
        <fullName evidence="1">Uncharacterized protein</fullName>
    </submittedName>
</protein>
<proteinExistence type="predicted"/>
<name>A0A6G8R6H9_9CAUD</name>
<evidence type="ECO:0000313" key="1">
    <source>
        <dbReference type="EMBL" id="QIN96994.1"/>
    </source>
</evidence>
<organism evidence="1 2">
    <name type="scientific">Synechococcus phage S-H34</name>
    <dbReference type="NCBI Taxonomy" id="2718942"/>
    <lineage>
        <taxon>Viruses</taxon>
        <taxon>Duplodnaviria</taxon>
        <taxon>Heunggongvirae</taxon>
        <taxon>Uroviricota</taxon>
        <taxon>Caudoviricetes</taxon>
        <taxon>Pantevenvirales</taxon>
        <taxon>Kyanoviridae</taxon>
        <taxon>Makaravirus</taxon>
        <taxon>Makaravirus thirtyfour</taxon>
    </lineage>
</organism>
<sequence>MNRETFPVPEFTHAELKFLQDTLDELRAITFNELMEAKHRDLPTEVLEYEYRMSRTLRDKVYHLGGRDTLALGEDYHEVRWWDQQHDY</sequence>
<accession>A0A6G8R6H9</accession>
<dbReference type="KEGG" id="vg:77946872"/>
<keyword evidence="2" id="KW-1185">Reference proteome</keyword>
<dbReference type="EMBL" id="MT162467">
    <property type="protein sequence ID" value="QIN96994.1"/>
    <property type="molecule type" value="Genomic_DNA"/>
</dbReference>